<dbReference type="GO" id="GO:0003676">
    <property type="term" value="F:nucleic acid binding"/>
    <property type="evidence" value="ECO:0007669"/>
    <property type="project" value="InterPro"/>
</dbReference>
<dbReference type="EMBL" id="JAJFAZ020000001">
    <property type="protein sequence ID" value="KAI5350437.1"/>
    <property type="molecule type" value="Genomic_DNA"/>
</dbReference>
<sequence>MLSPPLAGKYKLNVDAAYIPKTGVGGISVVVRNDKGELMDAMALPLVTATSPKYAEIMALQFEMKFARDASFSSILIESDSQGVVNDLKKDEKESWATDGHLIDDIRRSQQQFDDVTVSFCPRGCNQRNRRNGHHWEWLDAPTCARGKELIPGLLRRMRAVEEDLKLTEEQKKEVEDKLKMVEREKKELEYEVGELGKQKRLLEEKRTGQRPRENQIWGGFISVIGSWVFGDYDDALCLGQLVDISRWKL</sequence>
<dbReference type="InterPro" id="IPR044730">
    <property type="entry name" value="RNase_H-like_dom_plant"/>
</dbReference>
<feature type="coiled-coil region" evidence="1">
    <location>
        <begin position="158"/>
        <end position="206"/>
    </location>
</feature>
<dbReference type="Pfam" id="PF13456">
    <property type="entry name" value="RVT_3"/>
    <property type="match status" value="1"/>
</dbReference>
<dbReference type="InterPro" id="IPR012337">
    <property type="entry name" value="RNaseH-like_sf"/>
</dbReference>
<dbReference type="PANTHER" id="PTHR47074">
    <property type="entry name" value="BNAC02G40300D PROTEIN"/>
    <property type="match status" value="1"/>
</dbReference>
<protein>
    <recommendedName>
        <fullName evidence="2">RNase H type-1 domain-containing protein</fullName>
    </recommendedName>
</protein>
<gene>
    <name evidence="3" type="ORF">L3X38_003328</name>
</gene>
<comment type="caution">
    <text evidence="3">The sequence shown here is derived from an EMBL/GenBank/DDBJ whole genome shotgun (WGS) entry which is preliminary data.</text>
</comment>
<dbReference type="InterPro" id="IPR052929">
    <property type="entry name" value="RNase_H-like_EbsB-rel"/>
</dbReference>
<keyword evidence="4" id="KW-1185">Reference proteome</keyword>
<dbReference type="Proteomes" id="UP001054821">
    <property type="component" value="Chromosome 1"/>
</dbReference>
<feature type="domain" description="RNase H type-1" evidence="2">
    <location>
        <begin position="13"/>
        <end position="127"/>
    </location>
</feature>
<evidence type="ECO:0000256" key="1">
    <source>
        <dbReference type="SAM" id="Coils"/>
    </source>
</evidence>
<dbReference type="AlphaFoldDB" id="A0AAD4ZLU5"/>
<reference evidence="3 4" key="1">
    <citation type="journal article" date="2022" name="G3 (Bethesda)">
        <title>Whole-genome sequence and methylome profiling of the almond [Prunus dulcis (Mill.) D.A. Webb] cultivar 'Nonpareil'.</title>
        <authorList>
            <person name="D'Amico-Willman K.M."/>
            <person name="Ouma W.Z."/>
            <person name="Meulia T."/>
            <person name="Sideli G.M."/>
            <person name="Gradziel T.M."/>
            <person name="Fresnedo-Ramirez J."/>
        </authorList>
    </citation>
    <scope>NUCLEOTIDE SEQUENCE [LARGE SCALE GENOMIC DNA]</scope>
    <source>
        <strain evidence="3">Clone GOH B32 T37-40</strain>
    </source>
</reference>
<name>A0AAD4ZLU5_PRUDU</name>
<dbReference type="GO" id="GO:0004523">
    <property type="term" value="F:RNA-DNA hybrid ribonuclease activity"/>
    <property type="evidence" value="ECO:0007669"/>
    <property type="project" value="InterPro"/>
</dbReference>
<proteinExistence type="predicted"/>
<dbReference type="InterPro" id="IPR002156">
    <property type="entry name" value="RNaseH_domain"/>
</dbReference>
<dbReference type="SUPFAM" id="SSF53098">
    <property type="entry name" value="Ribonuclease H-like"/>
    <property type="match status" value="1"/>
</dbReference>
<accession>A0AAD4ZLU5</accession>
<dbReference type="Gene3D" id="3.30.420.10">
    <property type="entry name" value="Ribonuclease H-like superfamily/Ribonuclease H"/>
    <property type="match status" value="1"/>
</dbReference>
<evidence type="ECO:0000259" key="2">
    <source>
        <dbReference type="Pfam" id="PF13456"/>
    </source>
</evidence>
<evidence type="ECO:0000313" key="4">
    <source>
        <dbReference type="Proteomes" id="UP001054821"/>
    </source>
</evidence>
<keyword evidence="1" id="KW-0175">Coiled coil</keyword>
<organism evidence="3 4">
    <name type="scientific">Prunus dulcis</name>
    <name type="common">Almond</name>
    <name type="synonym">Amygdalus dulcis</name>
    <dbReference type="NCBI Taxonomy" id="3755"/>
    <lineage>
        <taxon>Eukaryota</taxon>
        <taxon>Viridiplantae</taxon>
        <taxon>Streptophyta</taxon>
        <taxon>Embryophyta</taxon>
        <taxon>Tracheophyta</taxon>
        <taxon>Spermatophyta</taxon>
        <taxon>Magnoliopsida</taxon>
        <taxon>eudicotyledons</taxon>
        <taxon>Gunneridae</taxon>
        <taxon>Pentapetalae</taxon>
        <taxon>rosids</taxon>
        <taxon>fabids</taxon>
        <taxon>Rosales</taxon>
        <taxon>Rosaceae</taxon>
        <taxon>Amygdaloideae</taxon>
        <taxon>Amygdaleae</taxon>
        <taxon>Prunus</taxon>
    </lineage>
</organism>
<dbReference type="PANTHER" id="PTHR47074:SF75">
    <property type="entry name" value="RNASE H TYPE-1 DOMAIN-CONTAINING PROTEIN"/>
    <property type="match status" value="1"/>
</dbReference>
<dbReference type="CDD" id="cd06222">
    <property type="entry name" value="RNase_H_like"/>
    <property type="match status" value="1"/>
</dbReference>
<dbReference type="InterPro" id="IPR036397">
    <property type="entry name" value="RNaseH_sf"/>
</dbReference>
<evidence type="ECO:0000313" key="3">
    <source>
        <dbReference type="EMBL" id="KAI5350437.1"/>
    </source>
</evidence>